<name>A0A7J8T387_GOSDV</name>
<protein>
    <submittedName>
        <fullName evidence="1">Uncharacterized protein</fullName>
    </submittedName>
</protein>
<comment type="caution">
    <text evidence="1">The sequence shown here is derived from an EMBL/GenBank/DDBJ whole genome shotgun (WGS) entry which is preliminary data.</text>
</comment>
<reference evidence="1 2" key="1">
    <citation type="journal article" date="2019" name="Genome Biol. Evol.">
        <title>Insights into the evolution of the New World diploid cottons (Gossypium, subgenus Houzingenia) based on genome sequencing.</title>
        <authorList>
            <person name="Grover C.E."/>
            <person name="Arick M.A. 2nd"/>
            <person name="Thrash A."/>
            <person name="Conover J.L."/>
            <person name="Sanders W.S."/>
            <person name="Peterson D.G."/>
            <person name="Frelichowski J.E."/>
            <person name="Scheffler J.A."/>
            <person name="Scheffler B.E."/>
            <person name="Wendel J.F."/>
        </authorList>
    </citation>
    <scope>NUCLEOTIDE SEQUENCE [LARGE SCALE GENOMIC DNA]</scope>
    <source>
        <strain evidence="1">27</strain>
        <tissue evidence="1">Leaf</tissue>
    </source>
</reference>
<keyword evidence="2" id="KW-1185">Reference proteome</keyword>
<accession>A0A7J8T387</accession>
<gene>
    <name evidence="1" type="ORF">Godav_001233</name>
</gene>
<evidence type="ECO:0000313" key="1">
    <source>
        <dbReference type="EMBL" id="MBA0632505.1"/>
    </source>
</evidence>
<proteinExistence type="predicted"/>
<dbReference type="EMBL" id="JABFAC010000013">
    <property type="protein sequence ID" value="MBA0632505.1"/>
    <property type="molecule type" value="Genomic_DNA"/>
</dbReference>
<dbReference type="AlphaFoldDB" id="A0A7J8T387"/>
<evidence type="ECO:0000313" key="2">
    <source>
        <dbReference type="Proteomes" id="UP000593561"/>
    </source>
</evidence>
<organism evidence="1 2">
    <name type="scientific">Gossypium davidsonii</name>
    <name type="common">Davidson's cotton</name>
    <name type="synonym">Gossypium klotzschianum subsp. davidsonii</name>
    <dbReference type="NCBI Taxonomy" id="34287"/>
    <lineage>
        <taxon>Eukaryota</taxon>
        <taxon>Viridiplantae</taxon>
        <taxon>Streptophyta</taxon>
        <taxon>Embryophyta</taxon>
        <taxon>Tracheophyta</taxon>
        <taxon>Spermatophyta</taxon>
        <taxon>Magnoliopsida</taxon>
        <taxon>eudicotyledons</taxon>
        <taxon>Gunneridae</taxon>
        <taxon>Pentapetalae</taxon>
        <taxon>rosids</taxon>
        <taxon>malvids</taxon>
        <taxon>Malvales</taxon>
        <taxon>Malvaceae</taxon>
        <taxon>Malvoideae</taxon>
        <taxon>Gossypium</taxon>
    </lineage>
</organism>
<sequence>MIGGRVNESMTMSLIKSIKYSTDKITLASDLV</sequence>
<dbReference type="Proteomes" id="UP000593561">
    <property type="component" value="Unassembled WGS sequence"/>
</dbReference>